<sequence>MLCRRAKTIMNNMNKRILFLSVITLVIATIGLAQVTYRLFLPVVQQGLAIPPEDDAGTRLQVAMDYAVRLYANGLNRPRLMAIGPDGSLYVAERGANRIVRLPDLDGDGKADQVIAVATNLPGVHSLEWYGTDLYAAGNATVWRLRDSDEDGQFSGSELAIVVDGLPNDGGHSTRTARIGPDGMLYVAVGSKCNITVGCSEGDPRRAAILRYTLDGGIPADNPFANDPDPRRRAVWAEGLRNSVDFIFLPDGRLWATHNGSDGLGNDLPPEEVIIEVEPGRHYGWPYCYTAEIGAVPAGAQEVRDERVPLDATFSSCAQATPARFTDLAHYAPLGIARLADGDVLIAYHGSWNADETPRDCRVQRIRVSDGTPVSSEPFLIGFRDNPQQECGSAWGRPAGVTVAANGTIFVSDDRNGNIYRIVPSSR</sequence>
<dbReference type="EnsemblBacteria" id="ABY36732">
    <property type="protein sequence ID" value="ABY36732"/>
    <property type="gene ID" value="Caur_3548"/>
</dbReference>
<dbReference type="AlphaFoldDB" id="A9WA50"/>
<dbReference type="SUPFAM" id="SSF50952">
    <property type="entry name" value="Soluble quinoprotein glucose dehydrogenase"/>
    <property type="match status" value="1"/>
</dbReference>
<dbReference type="InterPro" id="IPR011042">
    <property type="entry name" value="6-blade_b-propeller_TolB-like"/>
</dbReference>
<dbReference type="KEGG" id="cau:Caur_3548"/>
<dbReference type="STRING" id="324602.Caur_3548"/>
<evidence type="ECO:0000313" key="3">
    <source>
        <dbReference type="Proteomes" id="UP000002008"/>
    </source>
</evidence>
<organism evidence="2 3">
    <name type="scientific">Chloroflexus aurantiacus (strain ATCC 29366 / DSM 635 / J-10-fl)</name>
    <dbReference type="NCBI Taxonomy" id="324602"/>
    <lineage>
        <taxon>Bacteria</taxon>
        <taxon>Bacillati</taxon>
        <taxon>Chloroflexota</taxon>
        <taxon>Chloroflexia</taxon>
        <taxon>Chloroflexales</taxon>
        <taxon>Chloroflexineae</taxon>
        <taxon>Chloroflexaceae</taxon>
        <taxon>Chloroflexus</taxon>
    </lineage>
</organism>
<name>A9WA50_CHLAA</name>
<proteinExistence type="predicted"/>
<dbReference type="Gene3D" id="2.120.10.30">
    <property type="entry name" value="TolB, C-terminal domain"/>
    <property type="match status" value="1"/>
</dbReference>
<dbReference type="Proteomes" id="UP000002008">
    <property type="component" value="Chromosome"/>
</dbReference>
<dbReference type="HOGENOM" id="CLU_024435_3_1_0"/>
<feature type="domain" description="Pyrroloquinoline quinone-dependent pyranose dehydrogenase beta-propeller" evidence="1">
    <location>
        <begin position="61"/>
        <end position="422"/>
    </location>
</feature>
<dbReference type="PANTHER" id="PTHR19328:SF53">
    <property type="entry name" value="MEMBRANE PROTEIN"/>
    <property type="match status" value="1"/>
</dbReference>
<evidence type="ECO:0000259" key="1">
    <source>
        <dbReference type="Pfam" id="PF22807"/>
    </source>
</evidence>
<dbReference type="Pfam" id="PF22807">
    <property type="entry name" value="TrAA12"/>
    <property type="match status" value="1"/>
</dbReference>
<dbReference type="eggNOG" id="COG2133">
    <property type="taxonomic scope" value="Bacteria"/>
</dbReference>
<keyword evidence="3" id="KW-1185">Reference proteome</keyword>
<dbReference type="InParanoid" id="A9WA50"/>
<reference evidence="3" key="1">
    <citation type="journal article" date="2011" name="BMC Genomics">
        <title>Complete genome sequence of the filamentous anoxygenic phototrophic bacterium Chloroflexus aurantiacus.</title>
        <authorList>
            <person name="Tang K.H."/>
            <person name="Barry K."/>
            <person name="Chertkov O."/>
            <person name="Dalin E."/>
            <person name="Han C.S."/>
            <person name="Hauser L.J."/>
            <person name="Honchak B.M."/>
            <person name="Karbach L.E."/>
            <person name="Land M.L."/>
            <person name="Lapidus A."/>
            <person name="Larimer F.W."/>
            <person name="Mikhailova N."/>
            <person name="Pitluck S."/>
            <person name="Pierson B.K."/>
            <person name="Blankenship R.E."/>
        </authorList>
    </citation>
    <scope>NUCLEOTIDE SEQUENCE [LARGE SCALE GENOMIC DNA]</scope>
    <source>
        <strain evidence="3">ATCC 29366 / DSM 635 / J-10-fl</strain>
    </source>
</reference>
<gene>
    <name evidence="2" type="ordered locus">Caur_3548</name>
</gene>
<accession>A9WA50</accession>
<dbReference type="InterPro" id="IPR054539">
    <property type="entry name" value="Beta-prop_PDH"/>
</dbReference>
<dbReference type="InterPro" id="IPR011041">
    <property type="entry name" value="Quinoprot_gluc/sorb_DH_b-prop"/>
</dbReference>
<dbReference type="PANTHER" id="PTHR19328">
    <property type="entry name" value="HEDGEHOG-INTERACTING PROTEIN"/>
    <property type="match status" value="1"/>
</dbReference>
<dbReference type="PATRIC" id="fig|324602.8.peg.3997"/>
<evidence type="ECO:0000313" key="2">
    <source>
        <dbReference type="EMBL" id="ABY36732.1"/>
    </source>
</evidence>
<dbReference type="EMBL" id="CP000909">
    <property type="protein sequence ID" value="ABY36732.1"/>
    <property type="molecule type" value="Genomic_DNA"/>
</dbReference>
<protein>
    <submittedName>
        <fullName evidence="2">NHL repeat containing protein</fullName>
    </submittedName>
</protein>